<keyword evidence="2" id="KW-1185">Reference proteome</keyword>
<evidence type="ECO:0000313" key="2">
    <source>
        <dbReference type="Proteomes" id="UP001470230"/>
    </source>
</evidence>
<proteinExistence type="predicted"/>
<dbReference type="SUPFAM" id="SSF54236">
    <property type="entry name" value="Ubiquitin-like"/>
    <property type="match status" value="1"/>
</dbReference>
<protein>
    <submittedName>
        <fullName evidence="1">Uncharacterized protein</fullName>
    </submittedName>
</protein>
<organism evidence="1 2">
    <name type="scientific">Tritrichomonas musculus</name>
    <dbReference type="NCBI Taxonomy" id="1915356"/>
    <lineage>
        <taxon>Eukaryota</taxon>
        <taxon>Metamonada</taxon>
        <taxon>Parabasalia</taxon>
        <taxon>Tritrichomonadida</taxon>
        <taxon>Tritrichomonadidae</taxon>
        <taxon>Tritrichomonas</taxon>
    </lineage>
</organism>
<dbReference type="EMBL" id="JAPFFF010000007">
    <property type="protein sequence ID" value="KAK8886098.1"/>
    <property type="molecule type" value="Genomic_DNA"/>
</dbReference>
<reference evidence="1 2" key="1">
    <citation type="submission" date="2024-04" db="EMBL/GenBank/DDBJ databases">
        <title>Tritrichomonas musculus Genome.</title>
        <authorList>
            <person name="Alves-Ferreira E."/>
            <person name="Grigg M."/>
            <person name="Lorenzi H."/>
            <person name="Galac M."/>
        </authorList>
    </citation>
    <scope>NUCLEOTIDE SEQUENCE [LARGE SCALE GENOMIC DNA]</scope>
    <source>
        <strain evidence="1 2">EAF2021</strain>
    </source>
</reference>
<gene>
    <name evidence="1" type="ORF">M9Y10_041558</name>
</gene>
<sequence length="140" mass="16555">MSGQKSRGKKVQIISSFNKNAAMNKTLDEQEQESNYQDQSANDEYRYLAHRDELSKDDIFFIAIKLPNNQYIYEWFNSKEKASYLYSFAINYDENLKSKNFYLIDNDNDEIVNKAEPIYKTLKAINKGNTRTRFSLSVRY</sequence>
<dbReference type="Proteomes" id="UP001470230">
    <property type="component" value="Unassembled WGS sequence"/>
</dbReference>
<name>A0ABR2K5L2_9EUKA</name>
<accession>A0ABR2K5L2</accession>
<dbReference type="InterPro" id="IPR029071">
    <property type="entry name" value="Ubiquitin-like_domsf"/>
</dbReference>
<evidence type="ECO:0000313" key="1">
    <source>
        <dbReference type="EMBL" id="KAK8886098.1"/>
    </source>
</evidence>
<comment type="caution">
    <text evidence="1">The sequence shown here is derived from an EMBL/GenBank/DDBJ whole genome shotgun (WGS) entry which is preliminary data.</text>
</comment>